<dbReference type="PRINTS" id="PR00035">
    <property type="entry name" value="HTHGNTR"/>
</dbReference>
<dbReference type="AlphaFoldDB" id="A0A2M9H958"/>
<protein>
    <recommendedName>
        <fullName evidence="4">HTH gntR-type domain-containing protein</fullName>
    </recommendedName>
</protein>
<dbReference type="PANTHER" id="PTHR43537">
    <property type="entry name" value="TRANSCRIPTIONAL REGULATOR, GNTR FAMILY"/>
    <property type="match status" value="1"/>
</dbReference>
<evidence type="ECO:0000259" key="4">
    <source>
        <dbReference type="PROSITE" id="PS50949"/>
    </source>
</evidence>
<dbReference type="InterPro" id="IPR036388">
    <property type="entry name" value="WH-like_DNA-bd_sf"/>
</dbReference>
<evidence type="ECO:0000256" key="2">
    <source>
        <dbReference type="ARBA" id="ARBA00023125"/>
    </source>
</evidence>
<dbReference type="GO" id="GO:0003677">
    <property type="term" value="F:DNA binding"/>
    <property type="evidence" value="ECO:0007669"/>
    <property type="project" value="UniProtKB-KW"/>
</dbReference>
<dbReference type="OrthoDB" id="9816161at2"/>
<comment type="caution">
    <text evidence="5">The sequence shown here is derived from an EMBL/GenBank/DDBJ whole genome shotgun (WGS) entry which is preliminary data.</text>
</comment>
<dbReference type="Gene3D" id="1.10.10.10">
    <property type="entry name" value="Winged helix-like DNA-binding domain superfamily/Winged helix DNA-binding domain"/>
    <property type="match status" value="1"/>
</dbReference>
<reference evidence="5 6" key="1">
    <citation type="submission" date="2017-10" db="EMBL/GenBank/DDBJ databases">
        <title>Draft genome sequences of strains TRE 1, TRE 9, TRE H and TRI 7, isolated from tamarins, belonging to four potential novel Bifidobacterium species.</title>
        <authorList>
            <person name="Mattarelli P."/>
            <person name="Modesto M."/>
            <person name="Puglisi E."/>
            <person name="Morelli L."/>
            <person name="Spezio C."/>
            <person name="Bonetti A."/>
            <person name="Sandri C."/>
        </authorList>
    </citation>
    <scope>NUCLEOTIDE SEQUENCE [LARGE SCALE GENOMIC DNA]</scope>
    <source>
        <strain evidence="6">TRE1</strain>
    </source>
</reference>
<dbReference type="SUPFAM" id="SSF48008">
    <property type="entry name" value="GntR ligand-binding domain-like"/>
    <property type="match status" value="1"/>
</dbReference>
<dbReference type="Pfam" id="PF07729">
    <property type="entry name" value="FCD"/>
    <property type="match status" value="1"/>
</dbReference>
<name>A0A2M9H958_9BIFI</name>
<evidence type="ECO:0000256" key="1">
    <source>
        <dbReference type="ARBA" id="ARBA00023015"/>
    </source>
</evidence>
<dbReference type="PANTHER" id="PTHR43537:SF24">
    <property type="entry name" value="GLUCONATE OPERON TRANSCRIPTIONAL REPRESSOR"/>
    <property type="match status" value="1"/>
</dbReference>
<evidence type="ECO:0000313" key="6">
    <source>
        <dbReference type="Proteomes" id="UP000229095"/>
    </source>
</evidence>
<dbReference type="CDD" id="cd07377">
    <property type="entry name" value="WHTH_GntR"/>
    <property type="match status" value="1"/>
</dbReference>
<dbReference type="SUPFAM" id="SSF46785">
    <property type="entry name" value="Winged helix' DNA-binding domain"/>
    <property type="match status" value="1"/>
</dbReference>
<evidence type="ECO:0000313" key="5">
    <source>
        <dbReference type="EMBL" id="PJM73329.1"/>
    </source>
</evidence>
<feature type="domain" description="HTH gntR-type" evidence="4">
    <location>
        <begin position="58"/>
        <end position="125"/>
    </location>
</feature>
<gene>
    <name evidence="5" type="ORF">CS006_04630</name>
</gene>
<keyword evidence="6" id="KW-1185">Reference proteome</keyword>
<accession>A0A2M9H958</accession>
<dbReference type="SMART" id="SM00345">
    <property type="entry name" value="HTH_GNTR"/>
    <property type="match status" value="1"/>
</dbReference>
<proteinExistence type="predicted"/>
<dbReference type="InterPro" id="IPR036390">
    <property type="entry name" value="WH_DNA-bd_sf"/>
</dbReference>
<organism evidence="5 6">
    <name type="scientific">Bifidobacterium primatium</name>
    <dbReference type="NCBI Taxonomy" id="2045438"/>
    <lineage>
        <taxon>Bacteria</taxon>
        <taxon>Bacillati</taxon>
        <taxon>Actinomycetota</taxon>
        <taxon>Actinomycetes</taxon>
        <taxon>Bifidobacteriales</taxon>
        <taxon>Bifidobacteriaceae</taxon>
        <taxon>Bifidobacterium</taxon>
    </lineage>
</organism>
<keyword evidence="3" id="KW-0804">Transcription</keyword>
<sequence>MNPRSAGSFPFLLPTVMPALYTTRWQSPNEGTGISFVQVTAGSRQKGVNVNYSASMTQNKRDVVYGFIRERIVMGQYRPGDLLDEQTLARKNGVSRTPVREAVHRLEEEGLVQVLPKRGILVSQISLKGINDMMEARYLLEPFLLRKGFSLLDAERLMEFRGHEQAKIDADDSHVERSAEDFDTILHLYLSSKADNHYLSDTLHRLMTQNQRMRALTSTLHSERVLESCREHVDILDKAIDGDLDGTVSALQEHLRHSRASYGLLGDFKHEYFSL</sequence>
<evidence type="ECO:0000256" key="3">
    <source>
        <dbReference type="ARBA" id="ARBA00023163"/>
    </source>
</evidence>
<dbReference type="Proteomes" id="UP000229095">
    <property type="component" value="Unassembled WGS sequence"/>
</dbReference>
<keyword evidence="1" id="KW-0805">Transcription regulation</keyword>
<dbReference type="GO" id="GO:0003700">
    <property type="term" value="F:DNA-binding transcription factor activity"/>
    <property type="evidence" value="ECO:0007669"/>
    <property type="project" value="InterPro"/>
</dbReference>
<dbReference type="SMART" id="SM00895">
    <property type="entry name" value="FCD"/>
    <property type="match status" value="1"/>
</dbReference>
<dbReference type="PROSITE" id="PS50949">
    <property type="entry name" value="HTH_GNTR"/>
    <property type="match status" value="1"/>
</dbReference>
<dbReference type="InterPro" id="IPR011711">
    <property type="entry name" value="GntR_C"/>
</dbReference>
<dbReference type="EMBL" id="PEBI01000002">
    <property type="protein sequence ID" value="PJM73329.1"/>
    <property type="molecule type" value="Genomic_DNA"/>
</dbReference>
<keyword evidence="2" id="KW-0238">DNA-binding</keyword>
<dbReference type="Pfam" id="PF00392">
    <property type="entry name" value="GntR"/>
    <property type="match status" value="1"/>
</dbReference>
<dbReference type="Gene3D" id="1.20.120.530">
    <property type="entry name" value="GntR ligand-binding domain-like"/>
    <property type="match status" value="1"/>
</dbReference>
<dbReference type="InterPro" id="IPR008920">
    <property type="entry name" value="TF_FadR/GntR_C"/>
</dbReference>
<dbReference type="InterPro" id="IPR000524">
    <property type="entry name" value="Tscrpt_reg_HTH_GntR"/>
</dbReference>